<evidence type="ECO:0000256" key="6">
    <source>
        <dbReference type="ARBA" id="ARBA00022723"/>
    </source>
</evidence>
<keyword evidence="3" id="KW-1003">Cell membrane</keyword>
<keyword evidence="11 12" id="KW-0472">Membrane</keyword>
<evidence type="ECO:0000256" key="3">
    <source>
        <dbReference type="ARBA" id="ARBA00022475"/>
    </source>
</evidence>
<keyword evidence="9 12" id="KW-1133">Transmembrane helix</keyword>
<keyword evidence="6" id="KW-0479">Metal-binding</keyword>
<dbReference type="AlphaFoldDB" id="A0A250DHE4"/>
<evidence type="ECO:0000256" key="7">
    <source>
        <dbReference type="ARBA" id="ARBA00022801"/>
    </source>
</evidence>
<evidence type="ECO:0000313" key="14">
    <source>
        <dbReference type="EMBL" id="ATA53760.1"/>
    </source>
</evidence>
<evidence type="ECO:0000256" key="9">
    <source>
        <dbReference type="ARBA" id="ARBA00022989"/>
    </source>
</evidence>
<evidence type="ECO:0000256" key="10">
    <source>
        <dbReference type="ARBA" id="ARBA00023049"/>
    </source>
</evidence>
<keyword evidence="5 12" id="KW-0812">Transmembrane</keyword>
<sequence>MLAELTFVGASMLGWLPLIILQGVFLGPVVATATGVAFTLMTWWIVQPTVSITGTPLPRDKAPTFFRALDDLRQQLDAPSIDHVVLIDEPNAAAYQSGGFLALAGGRRTLMLGVPLLKLLSDRELLAVVAHELGHFSRRHGRLGHWIYNVRAKWDIYLDSNPARDGGIDRLRRWIASAFLPRFIRMSASWSRACEFEADALAAQATSGADLARALTKLEITGSLMRSDLRTRLGELQAASIDAPRTFWNVVREFVRDTGTAQLEAALADARRRPPRRNDSHPALDDRAQALGQSVAIPHWTEPVCAGELLFGANWATELAAANTRWHEKTAPTWRLQHLKLAALQAQQWPTGAPGGDGHALERLLADDAINATDESLASLERHAQAHPSDALAQYGLGRALLQRARTEGIEQVRSAIRLDKRLAVAGYGEILGHLHAHGTEAEIREFTKRLDLAGEKLDKIQEKLWRHLLKEPLSPLPLWAAQLLSKAIDEDDAIDGCWAVRTDIANEAELVFTVNILVVRVRHAKLTVEEANEDVLIERYASYLGTLFPHNELARVRVFFDTEVMSPRLLERFAQVPGCEIRTPTVPINVGLIKIDSL</sequence>
<dbReference type="Pfam" id="PF01435">
    <property type="entry name" value="Peptidase_M48"/>
    <property type="match status" value="1"/>
</dbReference>
<dbReference type="InterPro" id="IPR001915">
    <property type="entry name" value="Peptidase_M48"/>
</dbReference>
<reference evidence="14 15" key="1">
    <citation type="submission" date="2017-09" db="EMBL/GenBank/DDBJ databases">
        <title>The diverse metabolic capabilities of V. boronicumulans make it an excellent choice for continued studies on novel biodegradation.</title>
        <authorList>
            <person name="Sun S."/>
        </authorList>
    </citation>
    <scope>NUCLEOTIDE SEQUENCE [LARGE SCALE GENOMIC DNA]</scope>
    <source>
        <strain evidence="14 15">J1</strain>
    </source>
</reference>
<feature type="domain" description="Peptidase M48" evidence="13">
    <location>
        <begin position="70"/>
        <end position="292"/>
    </location>
</feature>
<dbReference type="CDD" id="cd07328">
    <property type="entry name" value="M48_Ste24p_like"/>
    <property type="match status" value="1"/>
</dbReference>
<evidence type="ECO:0000256" key="12">
    <source>
        <dbReference type="SAM" id="Phobius"/>
    </source>
</evidence>
<protein>
    <recommendedName>
        <fullName evidence="13">Peptidase M48 domain-containing protein</fullName>
    </recommendedName>
</protein>
<keyword evidence="7" id="KW-0378">Hydrolase</keyword>
<feature type="transmembrane region" description="Helical" evidence="12">
    <location>
        <begin position="12"/>
        <end position="45"/>
    </location>
</feature>
<proteinExistence type="predicted"/>
<dbReference type="GO" id="GO:0046872">
    <property type="term" value="F:metal ion binding"/>
    <property type="evidence" value="ECO:0007669"/>
    <property type="project" value="UniProtKB-KW"/>
</dbReference>
<evidence type="ECO:0000256" key="1">
    <source>
        <dbReference type="ARBA" id="ARBA00001947"/>
    </source>
</evidence>
<evidence type="ECO:0000256" key="8">
    <source>
        <dbReference type="ARBA" id="ARBA00022833"/>
    </source>
</evidence>
<name>A0A250DHE4_9BURK</name>
<keyword evidence="4" id="KW-0645">Protease</keyword>
<accession>A0A250DHE4</accession>
<evidence type="ECO:0000313" key="15">
    <source>
        <dbReference type="Proteomes" id="UP000217154"/>
    </source>
</evidence>
<dbReference type="Gene3D" id="3.30.2010.10">
    <property type="entry name" value="Metalloproteases ('zincins'), catalytic domain"/>
    <property type="match status" value="1"/>
</dbReference>
<dbReference type="GO" id="GO:0004222">
    <property type="term" value="F:metalloendopeptidase activity"/>
    <property type="evidence" value="ECO:0007669"/>
    <property type="project" value="InterPro"/>
</dbReference>
<comment type="cofactor">
    <cofactor evidence="1">
        <name>Zn(2+)</name>
        <dbReference type="ChEBI" id="CHEBI:29105"/>
    </cofactor>
</comment>
<evidence type="ECO:0000259" key="13">
    <source>
        <dbReference type="Pfam" id="PF01435"/>
    </source>
</evidence>
<keyword evidence="8" id="KW-0862">Zinc</keyword>
<evidence type="ECO:0000256" key="5">
    <source>
        <dbReference type="ARBA" id="ARBA00022692"/>
    </source>
</evidence>
<organism evidence="14 15">
    <name type="scientific">Variovorax boronicumulans</name>
    <dbReference type="NCBI Taxonomy" id="436515"/>
    <lineage>
        <taxon>Bacteria</taxon>
        <taxon>Pseudomonadati</taxon>
        <taxon>Pseudomonadota</taxon>
        <taxon>Betaproteobacteria</taxon>
        <taxon>Burkholderiales</taxon>
        <taxon>Comamonadaceae</taxon>
        <taxon>Variovorax</taxon>
    </lineage>
</organism>
<dbReference type="EMBL" id="CP023284">
    <property type="protein sequence ID" value="ATA53760.1"/>
    <property type="molecule type" value="Genomic_DNA"/>
</dbReference>
<keyword evidence="10" id="KW-0482">Metalloprotease</keyword>
<evidence type="ECO:0000256" key="4">
    <source>
        <dbReference type="ARBA" id="ARBA00022670"/>
    </source>
</evidence>
<dbReference type="GO" id="GO:0005886">
    <property type="term" value="C:plasma membrane"/>
    <property type="evidence" value="ECO:0007669"/>
    <property type="project" value="UniProtKB-SubCell"/>
</dbReference>
<gene>
    <name evidence="14" type="ORF">CKY39_11425</name>
</gene>
<dbReference type="PANTHER" id="PTHR43221">
    <property type="entry name" value="PROTEASE HTPX"/>
    <property type="match status" value="1"/>
</dbReference>
<comment type="subcellular location">
    <subcellularLocation>
        <location evidence="2">Cell membrane</location>
        <topology evidence="2">Multi-pass membrane protein</topology>
    </subcellularLocation>
</comment>
<dbReference type="KEGG" id="vbo:CKY39_11425"/>
<dbReference type="PANTHER" id="PTHR43221:SF1">
    <property type="entry name" value="PROTEASE HTPX"/>
    <property type="match status" value="1"/>
</dbReference>
<dbReference type="GO" id="GO:0006508">
    <property type="term" value="P:proteolysis"/>
    <property type="evidence" value="ECO:0007669"/>
    <property type="project" value="UniProtKB-KW"/>
</dbReference>
<evidence type="ECO:0000256" key="11">
    <source>
        <dbReference type="ARBA" id="ARBA00023136"/>
    </source>
</evidence>
<evidence type="ECO:0000256" key="2">
    <source>
        <dbReference type="ARBA" id="ARBA00004651"/>
    </source>
</evidence>
<dbReference type="InterPro" id="IPR050083">
    <property type="entry name" value="HtpX_protease"/>
</dbReference>
<dbReference type="Proteomes" id="UP000217154">
    <property type="component" value="Chromosome"/>
</dbReference>